<feature type="compositionally biased region" description="Basic and acidic residues" evidence="2">
    <location>
        <begin position="14"/>
        <end position="39"/>
    </location>
</feature>
<keyword evidence="3" id="KW-1185">Reference proteome</keyword>
<feature type="compositionally biased region" description="Acidic residues" evidence="2">
    <location>
        <begin position="99"/>
        <end position="110"/>
    </location>
</feature>
<sequence>MADDKNSDNSPRGSHVDSLIDRLNLEVPRPSDDDFVDSRRLTIHPTTHRHEMSTNSSHDIDREITELEGLIKKLQTEIVEMTKSANKPLPNFDAHFLTENDDDDDDDEENGSNKKEANHIPVKKDDEKEKRRSFKLSKGPHNPDVFPIIIKNDSVLEAQAKMFAENMANLIKISDPDIDTLDDVRRNFSMLWDDEDVTEDIMSISDSPPKPLNDPSFKPSDNPKTQLIKNVFIESFDTLNINTQEELSVNFPIDLKDKVDKVHKTIDDNTQTKLKDPDCIEFNGNTAIVSDKRNRNSTIIMQAKTSGNPLKDNTKNTHIEKDSGATTVSIIDKPTEIVIQKDKPSINKTSDDNTQTKLIDPDSTELNRKVSMASGNRNRNSTIIMQANTSGNPVQGNTKKVYKEKDTGTTSVSVTDKPTEMKTEPHPKTVITDIKNAMQNILSPSSENTSISSNTNKYPSLADKLAAKSESYSIIKTLRRIVGKDSAKSIHREERQSQDQNCSTSERKSSIIIKDNPKKDTSIVTAMTQNILPKLGREENLGKEMQQASSSSVEKNKEETTVITHPKRNYEIVPINVSPVEEQEPSAPSANSNELANFINNSNLQTLVSINTKGTSAMPKELENMMNPVQESNTDADNNISSTHKTIPDAFSQNVIIEDAKTVLRNTTSAAGKKSGAVENPVVMTDGLAEGDIHNKCESVGNDDDTFDDEDDDSDDDEVEEGDSNNPYDVD</sequence>
<proteinExistence type="predicted"/>
<dbReference type="AlphaFoldDB" id="A0A9J7EWF3"/>
<dbReference type="Proteomes" id="UP000301870">
    <property type="component" value="Chromosome 4"/>
</dbReference>
<gene>
    <name evidence="4" type="primary">LOC111364491</name>
</gene>
<feature type="region of interest" description="Disordered" evidence="2">
    <location>
        <begin position="201"/>
        <end position="221"/>
    </location>
</feature>
<dbReference type="RefSeq" id="XP_022837166.1">
    <property type="nucleotide sequence ID" value="XM_022981398.1"/>
</dbReference>
<keyword evidence="1" id="KW-0175">Coiled coil</keyword>
<organism evidence="3 4">
    <name type="scientific">Spodoptera litura</name>
    <name type="common">Asian cotton leafworm</name>
    <dbReference type="NCBI Taxonomy" id="69820"/>
    <lineage>
        <taxon>Eukaryota</taxon>
        <taxon>Metazoa</taxon>
        <taxon>Ecdysozoa</taxon>
        <taxon>Arthropoda</taxon>
        <taxon>Hexapoda</taxon>
        <taxon>Insecta</taxon>
        <taxon>Pterygota</taxon>
        <taxon>Neoptera</taxon>
        <taxon>Endopterygota</taxon>
        <taxon>Lepidoptera</taxon>
        <taxon>Glossata</taxon>
        <taxon>Ditrysia</taxon>
        <taxon>Noctuoidea</taxon>
        <taxon>Noctuidae</taxon>
        <taxon>Amphipyrinae</taxon>
        <taxon>Spodoptera</taxon>
    </lineage>
</organism>
<feature type="region of interest" description="Disordered" evidence="2">
    <location>
        <begin position="85"/>
        <end position="139"/>
    </location>
</feature>
<dbReference type="KEGG" id="sliu:111364491"/>
<evidence type="ECO:0000313" key="4">
    <source>
        <dbReference type="RefSeq" id="XP_022837166.1"/>
    </source>
</evidence>
<evidence type="ECO:0000256" key="1">
    <source>
        <dbReference type="SAM" id="Coils"/>
    </source>
</evidence>
<dbReference type="GeneID" id="111364491"/>
<feature type="compositionally biased region" description="Basic and acidic residues" evidence="2">
    <location>
        <begin position="111"/>
        <end position="130"/>
    </location>
</feature>
<feature type="coiled-coil region" evidence="1">
    <location>
        <begin position="57"/>
        <end position="84"/>
    </location>
</feature>
<feature type="region of interest" description="Disordered" evidence="2">
    <location>
        <begin position="484"/>
        <end position="510"/>
    </location>
</feature>
<dbReference type="OrthoDB" id="7429255at2759"/>
<feature type="region of interest" description="Disordered" evidence="2">
    <location>
        <begin position="1"/>
        <end position="39"/>
    </location>
</feature>
<feature type="compositionally biased region" description="Acidic residues" evidence="2">
    <location>
        <begin position="701"/>
        <end position="723"/>
    </location>
</feature>
<evidence type="ECO:0000256" key="2">
    <source>
        <dbReference type="SAM" id="MobiDB-lite"/>
    </source>
</evidence>
<evidence type="ECO:0000313" key="3">
    <source>
        <dbReference type="Proteomes" id="UP000301870"/>
    </source>
</evidence>
<feature type="region of interest" description="Disordered" evidence="2">
    <location>
        <begin position="685"/>
        <end position="731"/>
    </location>
</feature>
<reference evidence="4" key="1">
    <citation type="submission" date="2025-08" db="UniProtKB">
        <authorList>
            <consortium name="RefSeq"/>
        </authorList>
    </citation>
    <scope>IDENTIFICATION</scope>
    <source>
        <strain evidence="4">Ishihara</strain>
        <tissue evidence="4">Whole body</tissue>
    </source>
</reference>
<accession>A0A9J7EWF3</accession>
<feature type="compositionally biased region" description="Basic and acidic residues" evidence="2">
    <location>
        <begin position="484"/>
        <end position="497"/>
    </location>
</feature>
<protein>
    <submittedName>
        <fullName evidence="4">Reticulocyte-binding protein 2-like</fullName>
    </submittedName>
</protein>
<name>A0A9J7EWF3_SPOLT</name>
<feature type="region of interest" description="Disordered" evidence="2">
    <location>
        <begin position="403"/>
        <end position="425"/>
    </location>
</feature>